<protein>
    <submittedName>
        <fullName evidence="1">Uncharacterized protein</fullName>
    </submittedName>
</protein>
<reference evidence="1" key="1">
    <citation type="journal article" date="2015" name="Nature">
        <title>Complex archaea that bridge the gap between prokaryotes and eukaryotes.</title>
        <authorList>
            <person name="Spang A."/>
            <person name="Saw J.H."/>
            <person name="Jorgensen S.L."/>
            <person name="Zaremba-Niedzwiedzka K."/>
            <person name="Martijn J."/>
            <person name="Lind A.E."/>
            <person name="van Eijk R."/>
            <person name="Schleper C."/>
            <person name="Guy L."/>
            <person name="Ettema T.J."/>
        </authorList>
    </citation>
    <scope>NUCLEOTIDE SEQUENCE</scope>
</reference>
<accession>A0A0F9D3H2</accession>
<evidence type="ECO:0000313" key="1">
    <source>
        <dbReference type="EMBL" id="KKL06673.1"/>
    </source>
</evidence>
<dbReference type="AlphaFoldDB" id="A0A0F9D3H2"/>
<proteinExistence type="predicted"/>
<gene>
    <name evidence="1" type="ORF">LCGC14_2593650</name>
</gene>
<name>A0A0F9D3H2_9ZZZZ</name>
<organism evidence="1">
    <name type="scientific">marine sediment metagenome</name>
    <dbReference type="NCBI Taxonomy" id="412755"/>
    <lineage>
        <taxon>unclassified sequences</taxon>
        <taxon>metagenomes</taxon>
        <taxon>ecological metagenomes</taxon>
    </lineage>
</organism>
<sequence length="174" mass="19517">GVDRVVLENDLDALGLQQGAVLLGQSPLRLGEDADEIRFAQVGQLHANREAALQLRHQVARLAAVERSRGNEQNMVGLDVTVPGLHGGPLDDRQQVALYTLARDVGPMRFVARHDLVEFVDENDARVLIDIIHEDQGVRRIDTSFIQGILKKIGKEYPLLKNRFGYLWEEYSVE</sequence>
<dbReference type="EMBL" id="LAZR01043607">
    <property type="protein sequence ID" value="KKL06673.1"/>
    <property type="molecule type" value="Genomic_DNA"/>
</dbReference>
<feature type="non-terminal residue" evidence="1">
    <location>
        <position position="1"/>
    </location>
</feature>
<comment type="caution">
    <text evidence="1">The sequence shown here is derived from an EMBL/GenBank/DDBJ whole genome shotgun (WGS) entry which is preliminary data.</text>
</comment>